<evidence type="ECO:0000313" key="2">
    <source>
        <dbReference type="EMBL" id="CAI0472772.1"/>
    </source>
</evidence>
<comment type="caution">
    <text evidence="2">The sequence shown here is derived from an EMBL/GenBank/DDBJ whole genome shotgun (WGS) entry which is preliminary data.</text>
</comment>
<protein>
    <submittedName>
        <fullName evidence="2">Uncharacterized protein</fullName>
    </submittedName>
</protein>
<accession>A0AAV0PQE5</accession>
<feature type="transmembrane region" description="Helical" evidence="1">
    <location>
        <begin position="20"/>
        <end position="46"/>
    </location>
</feature>
<name>A0AAV0PQE5_9ROSI</name>
<keyword evidence="1" id="KW-1133">Transmembrane helix</keyword>
<keyword evidence="1" id="KW-0812">Transmembrane</keyword>
<dbReference type="EMBL" id="CAMGYJ010000009">
    <property type="protein sequence ID" value="CAI0472772.1"/>
    <property type="molecule type" value="Genomic_DNA"/>
</dbReference>
<keyword evidence="3" id="KW-1185">Reference proteome</keyword>
<proteinExistence type="predicted"/>
<sequence length="49" mass="5317">MYDSTIQSILPSHEKSKKLSTAAIVLISAGAFLALLLLLLPLCCFLGRR</sequence>
<gene>
    <name evidence="2" type="ORF">LITE_LOCUS39380</name>
</gene>
<evidence type="ECO:0000256" key="1">
    <source>
        <dbReference type="SAM" id="Phobius"/>
    </source>
</evidence>
<reference evidence="2" key="1">
    <citation type="submission" date="2022-08" db="EMBL/GenBank/DDBJ databases">
        <authorList>
            <person name="Gutierrez-Valencia J."/>
        </authorList>
    </citation>
    <scope>NUCLEOTIDE SEQUENCE</scope>
</reference>
<organism evidence="2 3">
    <name type="scientific">Linum tenue</name>
    <dbReference type="NCBI Taxonomy" id="586396"/>
    <lineage>
        <taxon>Eukaryota</taxon>
        <taxon>Viridiplantae</taxon>
        <taxon>Streptophyta</taxon>
        <taxon>Embryophyta</taxon>
        <taxon>Tracheophyta</taxon>
        <taxon>Spermatophyta</taxon>
        <taxon>Magnoliopsida</taxon>
        <taxon>eudicotyledons</taxon>
        <taxon>Gunneridae</taxon>
        <taxon>Pentapetalae</taxon>
        <taxon>rosids</taxon>
        <taxon>fabids</taxon>
        <taxon>Malpighiales</taxon>
        <taxon>Linaceae</taxon>
        <taxon>Linum</taxon>
    </lineage>
</organism>
<dbReference type="AlphaFoldDB" id="A0AAV0PQE5"/>
<evidence type="ECO:0000313" key="3">
    <source>
        <dbReference type="Proteomes" id="UP001154282"/>
    </source>
</evidence>
<keyword evidence="1" id="KW-0472">Membrane</keyword>
<dbReference type="Proteomes" id="UP001154282">
    <property type="component" value="Unassembled WGS sequence"/>
</dbReference>